<dbReference type="EMBL" id="JADIKE010000036">
    <property type="protein sequence ID" value="MBM7126241.1"/>
    <property type="molecule type" value="Genomic_DNA"/>
</dbReference>
<sequence length="71" mass="8377">MNQDMLRGQWKQLTPNIKQHWGKLTDADLKVSEGSVEYLTDKVEKRYGISHSEAEKQVREFETQISKHTHH</sequence>
<comment type="caution">
    <text evidence="1">The sequence shown here is derived from an EMBL/GenBank/DDBJ whole genome shotgun (WGS) entry which is preliminary data.</text>
</comment>
<dbReference type="SUPFAM" id="SSF69047">
    <property type="entry name" value="Hypothetical protein YjbJ"/>
    <property type="match status" value="1"/>
</dbReference>
<dbReference type="InterPro" id="IPR036629">
    <property type="entry name" value="YjbJ_sf"/>
</dbReference>
<accession>A0ABS2K4Z7</accession>
<dbReference type="PIRSF" id="PIRSF039008">
    <property type="entry name" value="YjbJ"/>
    <property type="match status" value="1"/>
</dbReference>
<protein>
    <submittedName>
        <fullName evidence="1">CsbD family protein</fullName>
    </submittedName>
</protein>
<reference evidence="1" key="1">
    <citation type="submission" date="2020-10" db="EMBL/GenBank/DDBJ databases">
        <title>Phylogeny of dyella-like bacteria.</title>
        <authorList>
            <person name="Fu J."/>
        </authorList>
    </citation>
    <scope>NUCLEOTIDE SEQUENCE</scope>
    <source>
        <strain evidence="1">DHOC52</strain>
    </source>
</reference>
<organism evidence="1 2">
    <name type="scientific">Dyella flava</name>
    <dbReference type="NCBI Taxonomy" id="1920170"/>
    <lineage>
        <taxon>Bacteria</taxon>
        <taxon>Pseudomonadati</taxon>
        <taxon>Pseudomonadota</taxon>
        <taxon>Gammaproteobacteria</taxon>
        <taxon>Lysobacterales</taxon>
        <taxon>Rhodanobacteraceae</taxon>
        <taxon>Dyella</taxon>
    </lineage>
</organism>
<dbReference type="InterPro" id="IPR050423">
    <property type="entry name" value="UPF0337_stress_rsp"/>
</dbReference>
<proteinExistence type="predicted"/>
<dbReference type="PANTHER" id="PTHR34977">
    <property type="entry name" value="UPF0337 PROTEIN YJBJ"/>
    <property type="match status" value="1"/>
</dbReference>
<keyword evidence="2" id="KW-1185">Reference proteome</keyword>
<dbReference type="Proteomes" id="UP001430149">
    <property type="component" value="Unassembled WGS sequence"/>
</dbReference>
<name>A0ABS2K4Z7_9GAMM</name>
<evidence type="ECO:0000313" key="1">
    <source>
        <dbReference type="EMBL" id="MBM7126241.1"/>
    </source>
</evidence>
<dbReference type="PANTHER" id="PTHR34977:SF1">
    <property type="entry name" value="UPF0337 PROTEIN YJBJ"/>
    <property type="match status" value="1"/>
</dbReference>
<dbReference type="InterPro" id="IPR026042">
    <property type="entry name" value="YjbJ"/>
</dbReference>
<dbReference type="Gene3D" id="1.10.1470.10">
    <property type="entry name" value="YjbJ"/>
    <property type="match status" value="1"/>
</dbReference>
<evidence type="ECO:0000313" key="2">
    <source>
        <dbReference type="Proteomes" id="UP001430149"/>
    </source>
</evidence>
<gene>
    <name evidence="1" type="ORF">ISP19_12750</name>
</gene>
<dbReference type="RefSeq" id="WP_204682775.1">
    <property type="nucleotide sequence ID" value="NZ_BSNR01000002.1"/>
</dbReference>